<organism evidence="1 2">
    <name type="scientific">Thelephora terrestris</name>
    <dbReference type="NCBI Taxonomy" id="56493"/>
    <lineage>
        <taxon>Eukaryota</taxon>
        <taxon>Fungi</taxon>
        <taxon>Dikarya</taxon>
        <taxon>Basidiomycota</taxon>
        <taxon>Agaricomycotina</taxon>
        <taxon>Agaricomycetes</taxon>
        <taxon>Thelephorales</taxon>
        <taxon>Thelephoraceae</taxon>
        <taxon>Thelephora</taxon>
    </lineage>
</organism>
<evidence type="ECO:0008006" key="3">
    <source>
        <dbReference type="Google" id="ProtNLM"/>
    </source>
</evidence>
<dbReference type="AlphaFoldDB" id="A0A9P6L843"/>
<sequence length="148" mass="16480">MEDPASFVYQNPTVSGLRKFIHDLTSTGSRELNDKNFLVHKPTASVITPHDNVVLITGTTGAIGANTLAQLYKSSHVARVIVLARKFAIPGSVRQMKAETRFKLDRRCNVATRADRNPYFTHRMESILSLSSFEKNTGGIRNPIDLRP</sequence>
<dbReference type="InterPro" id="IPR036291">
    <property type="entry name" value="NAD(P)-bd_dom_sf"/>
</dbReference>
<comment type="caution">
    <text evidence="1">The sequence shown here is derived from an EMBL/GenBank/DDBJ whole genome shotgun (WGS) entry which is preliminary data.</text>
</comment>
<dbReference type="SUPFAM" id="SSF51735">
    <property type="entry name" value="NAD(P)-binding Rossmann-fold domains"/>
    <property type="match status" value="1"/>
</dbReference>
<accession>A0A9P6L843</accession>
<dbReference type="EMBL" id="WIUZ02000005">
    <property type="protein sequence ID" value="KAF9786777.1"/>
    <property type="molecule type" value="Genomic_DNA"/>
</dbReference>
<protein>
    <recommendedName>
        <fullName evidence="3">Thioester reductase (TE) domain-containing protein</fullName>
    </recommendedName>
</protein>
<dbReference type="OrthoDB" id="429813at2759"/>
<dbReference type="Gene3D" id="3.40.50.720">
    <property type="entry name" value="NAD(P)-binding Rossmann-like Domain"/>
    <property type="match status" value="1"/>
</dbReference>
<evidence type="ECO:0000313" key="2">
    <source>
        <dbReference type="Proteomes" id="UP000736335"/>
    </source>
</evidence>
<name>A0A9P6L843_9AGAM</name>
<reference evidence="1" key="1">
    <citation type="journal article" date="2020" name="Nat. Commun.">
        <title>Large-scale genome sequencing of mycorrhizal fungi provides insights into the early evolution of symbiotic traits.</title>
        <authorList>
            <person name="Miyauchi S."/>
            <person name="Kiss E."/>
            <person name="Kuo A."/>
            <person name="Drula E."/>
            <person name="Kohler A."/>
            <person name="Sanchez-Garcia M."/>
            <person name="Morin E."/>
            <person name="Andreopoulos B."/>
            <person name="Barry K.W."/>
            <person name="Bonito G."/>
            <person name="Buee M."/>
            <person name="Carver A."/>
            <person name="Chen C."/>
            <person name="Cichocki N."/>
            <person name="Clum A."/>
            <person name="Culley D."/>
            <person name="Crous P.W."/>
            <person name="Fauchery L."/>
            <person name="Girlanda M."/>
            <person name="Hayes R.D."/>
            <person name="Keri Z."/>
            <person name="LaButti K."/>
            <person name="Lipzen A."/>
            <person name="Lombard V."/>
            <person name="Magnuson J."/>
            <person name="Maillard F."/>
            <person name="Murat C."/>
            <person name="Nolan M."/>
            <person name="Ohm R.A."/>
            <person name="Pangilinan J."/>
            <person name="Pereira M.F."/>
            <person name="Perotto S."/>
            <person name="Peter M."/>
            <person name="Pfister S."/>
            <person name="Riley R."/>
            <person name="Sitrit Y."/>
            <person name="Stielow J.B."/>
            <person name="Szollosi G."/>
            <person name="Zifcakova L."/>
            <person name="Stursova M."/>
            <person name="Spatafora J.W."/>
            <person name="Tedersoo L."/>
            <person name="Vaario L.M."/>
            <person name="Yamada A."/>
            <person name="Yan M."/>
            <person name="Wang P."/>
            <person name="Xu J."/>
            <person name="Bruns T."/>
            <person name="Baldrian P."/>
            <person name="Vilgalys R."/>
            <person name="Dunand C."/>
            <person name="Henrissat B."/>
            <person name="Grigoriev I.V."/>
            <person name="Hibbett D."/>
            <person name="Nagy L.G."/>
            <person name="Martin F.M."/>
        </authorList>
    </citation>
    <scope>NUCLEOTIDE SEQUENCE</scope>
    <source>
        <strain evidence="1">UH-Tt-Lm1</strain>
    </source>
</reference>
<keyword evidence="2" id="KW-1185">Reference proteome</keyword>
<evidence type="ECO:0000313" key="1">
    <source>
        <dbReference type="EMBL" id="KAF9786777.1"/>
    </source>
</evidence>
<gene>
    <name evidence="1" type="ORF">BJ322DRAFT_1106890</name>
</gene>
<proteinExistence type="predicted"/>
<reference evidence="1" key="2">
    <citation type="submission" date="2020-11" db="EMBL/GenBank/DDBJ databases">
        <authorList>
            <consortium name="DOE Joint Genome Institute"/>
            <person name="Kuo A."/>
            <person name="Miyauchi S."/>
            <person name="Kiss E."/>
            <person name="Drula E."/>
            <person name="Kohler A."/>
            <person name="Sanchez-Garcia M."/>
            <person name="Andreopoulos B."/>
            <person name="Barry K.W."/>
            <person name="Bonito G."/>
            <person name="Buee M."/>
            <person name="Carver A."/>
            <person name="Chen C."/>
            <person name="Cichocki N."/>
            <person name="Clum A."/>
            <person name="Culley D."/>
            <person name="Crous P.W."/>
            <person name="Fauchery L."/>
            <person name="Girlanda M."/>
            <person name="Hayes R."/>
            <person name="Keri Z."/>
            <person name="Labutti K."/>
            <person name="Lipzen A."/>
            <person name="Lombard V."/>
            <person name="Magnuson J."/>
            <person name="Maillard F."/>
            <person name="Morin E."/>
            <person name="Murat C."/>
            <person name="Nolan M."/>
            <person name="Ohm R."/>
            <person name="Pangilinan J."/>
            <person name="Pereira M."/>
            <person name="Perotto S."/>
            <person name="Peter M."/>
            <person name="Riley R."/>
            <person name="Sitrit Y."/>
            <person name="Stielow B."/>
            <person name="Szollosi G."/>
            <person name="Zifcakova L."/>
            <person name="Stursova M."/>
            <person name="Spatafora J.W."/>
            <person name="Tedersoo L."/>
            <person name="Vaario L.-M."/>
            <person name="Yamada A."/>
            <person name="Yan M."/>
            <person name="Wang P."/>
            <person name="Xu J."/>
            <person name="Bruns T."/>
            <person name="Baldrian P."/>
            <person name="Vilgalys R."/>
            <person name="Henrissat B."/>
            <person name="Grigoriev I.V."/>
            <person name="Hibbett D."/>
            <person name="Nagy L.G."/>
            <person name="Martin F.M."/>
        </authorList>
    </citation>
    <scope>NUCLEOTIDE SEQUENCE</scope>
    <source>
        <strain evidence="1">UH-Tt-Lm1</strain>
    </source>
</reference>
<dbReference type="Proteomes" id="UP000736335">
    <property type="component" value="Unassembled WGS sequence"/>
</dbReference>